<reference evidence="5" key="1">
    <citation type="submission" date="2022-03" db="EMBL/GenBank/DDBJ databases">
        <authorList>
            <person name="Martin C."/>
        </authorList>
    </citation>
    <scope>NUCLEOTIDE SEQUENCE</scope>
</reference>
<keyword evidence="6" id="KW-1185">Reference proteome</keyword>
<dbReference type="AlphaFoldDB" id="A0A8S4Q6Z2"/>
<accession>A0A8S4Q6Z2</accession>
<keyword evidence="3" id="KW-0645">Protease</keyword>
<dbReference type="Proteomes" id="UP000749559">
    <property type="component" value="Unassembled WGS sequence"/>
</dbReference>
<dbReference type="InterPro" id="IPR033116">
    <property type="entry name" value="TRYPSIN_SER"/>
</dbReference>
<dbReference type="SMART" id="SM00020">
    <property type="entry name" value="Tryp_SPc"/>
    <property type="match status" value="1"/>
</dbReference>
<dbReference type="GO" id="GO:0004252">
    <property type="term" value="F:serine-type endopeptidase activity"/>
    <property type="evidence" value="ECO:0007669"/>
    <property type="project" value="InterPro"/>
</dbReference>
<dbReference type="InterPro" id="IPR018114">
    <property type="entry name" value="TRYPSIN_HIS"/>
</dbReference>
<dbReference type="PANTHER" id="PTHR24256">
    <property type="entry name" value="TRYPTASE-RELATED"/>
    <property type="match status" value="1"/>
</dbReference>
<proteinExistence type="inferred from homology"/>
<evidence type="ECO:0000256" key="2">
    <source>
        <dbReference type="ARBA" id="ARBA00024195"/>
    </source>
</evidence>
<comment type="similarity">
    <text evidence="2">Belongs to the peptidase S1 family. CLIP subfamily.</text>
</comment>
<feature type="domain" description="Peptidase S1" evidence="4">
    <location>
        <begin position="12"/>
        <end position="266"/>
    </location>
</feature>
<dbReference type="PRINTS" id="PR00722">
    <property type="entry name" value="CHYMOTRYPSIN"/>
</dbReference>
<keyword evidence="3" id="KW-0720">Serine protease</keyword>
<dbReference type="InterPro" id="IPR009003">
    <property type="entry name" value="Peptidase_S1_PA"/>
</dbReference>
<dbReference type="InterPro" id="IPR051487">
    <property type="entry name" value="Ser/Thr_Proteases_Immune/Dev"/>
</dbReference>
<dbReference type="FunFam" id="2.40.10.10:FF:000068">
    <property type="entry name" value="transmembrane protease serine 2"/>
    <property type="match status" value="1"/>
</dbReference>
<keyword evidence="3" id="KW-0378">Hydrolase</keyword>
<sequence length="266" mass="29730">MVSVPGFHCLGGVGGRPKPEFPTRGRNKGGWMVYIHPTEISLKDTKVAHCGGSIISRRHILTAAHCVTFYIGTVTKFNNLTLHTGRRDLFEDESHKEQLRTIIGSNIIVHPEYDSQTLNNDIAILVLDDPLSFNKWTMAIALSTRDISHIDGKLCRATGWGKTEYAAFSSVLIEIRIKKQRCKLPDDLDKRVNTTTMFCAHKPGRDACSGDSGGPYVCRFKKKWFQYGIVSWGPEPSVYGDQACGTYSGVYVNVAHYTDWINGFIQ</sequence>
<evidence type="ECO:0000259" key="4">
    <source>
        <dbReference type="PROSITE" id="PS50240"/>
    </source>
</evidence>
<evidence type="ECO:0000313" key="6">
    <source>
        <dbReference type="Proteomes" id="UP000749559"/>
    </source>
</evidence>
<dbReference type="InterPro" id="IPR001314">
    <property type="entry name" value="Peptidase_S1A"/>
</dbReference>
<keyword evidence="1" id="KW-1015">Disulfide bond</keyword>
<dbReference type="InterPro" id="IPR001254">
    <property type="entry name" value="Trypsin_dom"/>
</dbReference>
<name>A0A8S4Q6Z2_OWEFU</name>
<dbReference type="EMBL" id="CAIIXF020000012">
    <property type="protein sequence ID" value="CAH1801228.1"/>
    <property type="molecule type" value="Genomic_DNA"/>
</dbReference>
<gene>
    <name evidence="5" type="ORF">OFUS_LOCUS25039</name>
</gene>
<organism evidence="5 6">
    <name type="scientific">Owenia fusiformis</name>
    <name type="common">Polychaete worm</name>
    <dbReference type="NCBI Taxonomy" id="6347"/>
    <lineage>
        <taxon>Eukaryota</taxon>
        <taxon>Metazoa</taxon>
        <taxon>Spiralia</taxon>
        <taxon>Lophotrochozoa</taxon>
        <taxon>Annelida</taxon>
        <taxon>Polychaeta</taxon>
        <taxon>Sedentaria</taxon>
        <taxon>Canalipalpata</taxon>
        <taxon>Sabellida</taxon>
        <taxon>Oweniida</taxon>
        <taxon>Oweniidae</taxon>
        <taxon>Owenia</taxon>
    </lineage>
</organism>
<dbReference type="GO" id="GO:0006508">
    <property type="term" value="P:proteolysis"/>
    <property type="evidence" value="ECO:0007669"/>
    <property type="project" value="UniProtKB-KW"/>
</dbReference>
<dbReference type="Pfam" id="PF00089">
    <property type="entry name" value="Trypsin"/>
    <property type="match status" value="1"/>
</dbReference>
<comment type="caution">
    <text evidence="5">The sequence shown here is derived from an EMBL/GenBank/DDBJ whole genome shotgun (WGS) entry which is preliminary data.</text>
</comment>
<dbReference type="OrthoDB" id="10012881at2759"/>
<dbReference type="Gene3D" id="2.40.10.10">
    <property type="entry name" value="Trypsin-like serine proteases"/>
    <property type="match status" value="1"/>
</dbReference>
<dbReference type="PROSITE" id="PS50240">
    <property type="entry name" value="TRYPSIN_DOM"/>
    <property type="match status" value="1"/>
</dbReference>
<dbReference type="InterPro" id="IPR043504">
    <property type="entry name" value="Peptidase_S1_PA_chymotrypsin"/>
</dbReference>
<dbReference type="SUPFAM" id="SSF50494">
    <property type="entry name" value="Trypsin-like serine proteases"/>
    <property type="match status" value="1"/>
</dbReference>
<evidence type="ECO:0000256" key="1">
    <source>
        <dbReference type="ARBA" id="ARBA00023157"/>
    </source>
</evidence>
<evidence type="ECO:0000313" key="5">
    <source>
        <dbReference type="EMBL" id="CAH1801228.1"/>
    </source>
</evidence>
<dbReference type="PROSITE" id="PS00135">
    <property type="entry name" value="TRYPSIN_SER"/>
    <property type="match status" value="1"/>
</dbReference>
<protein>
    <recommendedName>
        <fullName evidence="4">Peptidase S1 domain-containing protein</fullName>
    </recommendedName>
</protein>
<dbReference type="CDD" id="cd00190">
    <property type="entry name" value="Tryp_SPc"/>
    <property type="match status" value="1"/>
</dbReference>
<evidence type="ECO:0000256" key="3">
    <source>
        <dbReference type="RuleBase" id="RU363034"/>
    </source>
</evidence>
<dbReference type="PROSITE" id="PS00134">
    <property type="entry name" value="TRYPSIN_HIS"/>
    <property type="match status" value="1"/>
</dbReference>